<evidence type="ECO:0000259" key="3">
    <source>
        <dbReference type="Pfam" id="PF24865"/>
    </source>
</evidence>
<evidence type="ECO:0000313" key="4">
    <source>
        <dbReference type="EMBL" id="KAF7833845.1"/>
    </source>
</evidence>
<reference evidence="4" key="1">
    <citation type="submission" date="2020-09" db="EMBL/GenBank/DDBJ databases">
        <title>Genome-Enabled Discovery of Anthraquinone Biosynthesis in Senna tora.</title>
        <authorList>
            <person name="Kang S.-H."/>
            <person name="Pandey R.P."/>
            <person name="Lee C.-M."/>
            <person name="Sim J.-S."/>
            <person name="Jeong J.-T."/>
            <person name="Choi B.-S."/>
            <person name="Jung M."/>
            <person name="Ginzburg D."/>
            <person name="Zhao K."/>
            <person name="Won S.Y."/>
            <person name="Oh T.-J."/>
            <person name="Yu Y."/>
            <person name="Kim N.-H."/>
            <person name="Lee O.R."/>
            <person name="Lee T.-H."/>
            <person name="Bashyal P."/>
            <person name="Kim T.-S."/>
            <person name="Lee W.-H."/>
            <person name="Kawkins C."/>
            <person name="Kim C.-K."/>
            <person name="Kim J.S."/>
            <person name="Ahn B.O."/>
            <person name="Rhee S.Y."/>
            <person name="Sohng J.K."/>
        </authorList>
    </citation>
    <scope>NUCLEOTIDE SEQUENCE</scope>
    <source>
        <tissue evidence="4">Leaf</tissue>
    </source>
</reference>
<dbReference type="PANTHER" id="PTHR34366">
    <property type="entry name" value="OS07G0289901 PROTEIN-RELATED"/>
    <property type="match status" value="1"/>
</dbReference>
<evidence type="ECO:0000256" key="2">
    <source>
        <dbReference type="SAM" id="SignalP"/>
    </source>
</evidence>
<dbReference type="Proteomes" id="UP000634136">
    <property type="component" value="Unassembled WGS sequence"/>
</dbReference>
<evidence type="ECO:0000256" key="1">
    <source>
        <dbReference type="SAM" id="Phobius"/>
    </source>
</evidence>
<feature type="transmembrane region" description="Helical" evidence="1">
    <location>
        <begin position="141"/>
        <end position="162"/>
    </location>
</feature>
<dbReference type="InterPro" id="IPR056633">
    <property type="entry name" value="DUF7731"/>
</dbReference>
<feature type="signal peptide" evidence="2">
    <location>
        <begin position="1"/>
        <end position="25"/>
    </location>
</feature>
<evidence type="ECO:0000313" key="5">
    <source>
        <dbReference type="Proteomes" id="UP000634136"/>
    </source>
</evidence>
<protein>
    <recommendedName>
        <fullName evidence="3">DUF7731 domain-containing protein</fullName>
    </recommendedName>
</protein>
<dbReference type="AlphaFoldDB" id="A0A834WWX5"/>
<organism evidence="4 5">
    <name type="scientific">Senna tora</name>
    <dbReference type="NCBI Taxonomy" id="362788"/>
    <lineage>
        <taxon>Eukaryota</taxon>
        <taxon>Viridiplantae</taxon>
        <taxon>Streptophyta</taxon>
        <taxon>Embryophyta</taxon>
        <taxon>Tracheophyta</taxon>
        <taxon>Spermatophyta</taxon>
        <taxon>Magnoliopsida</taxon>
        <taxon>eudicotyledons</taxon>
        <taxon>Gunneridae</taxon>
        <taxon>Pentapetalae</taxon>
        <taxon>rosids</taxon>
        <taxon>fabids</taxon>
        <taxon>Fabales</taxon>
        <taxon>Fabaceae</taxon>
        <taxon>Caesalpinioideae</taxon>
        <taxon>Cassia clade</taxon>
        <taxon>Senna</taxon>
    </lineage>
</organism>
<name>A0A834WWX5_9FABA</name>
<keyword evidence="5" id="KW-1185">Reference proteome</keyword>
<keyword evidence="1" id="KW-0812">Transmembrane</keyword>
<dbReference type="OrthoDB" id="1666452at2759"/>
<proteinExistence type="predicted"/>
<keyword evidence="1" id="KW-1133">Transmembrane helix</keyword>
<dbReference type="EMBL" id="JAAIUW010000005">
    <property type="protein sequence ID" value="KAF7833845.1"/>
    <property type="molecule type" value="Genomic_DNA"/>
</dbReference>
<keyword evidence="1" id="KW-0472">Membrane</keyword>
<keyword evidence="2" id="KW-0732">Signal</keyword>
<gene>
    <name evidence="4" type="ORF">G2W53_016178</name>
</gene>
<accession>A0A834WWX5</accession>
<dbReference type="Pfam" id="PF24865">
    <property type="entry name" value="DUF7731"/>
    <property type="match status" value="1"/>
</dbReference>
<dbReference type="PANTHER" id="PTHR34366:SF7">
    <property type="entry name" value="TRANSMEMBRANE PROTEIN"/>
    <property type="match status" value="1"/>
</dbReference>
<comment type="caution">
    <text evidence="4">The sequence shown here is derived from an EMBL/GenBank/DDBJ whole genome shotgun (WGS) entry which is preliminary data.</text>
</comment>
<feature type="domain" description="DUF7731" evidence="3">
    <location>
        <begin position="39"/>
        <end position="128"/>
    </location>
</feature>
<sequence length="163" mass="18460">MENRNRFLLCFSVGILLLLLNLANAENRTEPRRNVNLSPFEKWRSAYFCMQNMTNSCTGKDILTLSGWLSVVDSEIRDYCDKGCHAQTLVVMQCIQDVHRHFKFETGAPLAFVKDTIVNACSNYKGFNTTYKADPNSASSLYATFYMPLLSTLITMALIATFT</sequence>
<feature type="chain" id="PRO_5032335928" description="DUF7731 domain-containing protein" evidence="2">
    <location>
        <begin position="26"/>
        <end position="163"/>
    </location>
</feature>